<keyword evidence="3" id="KW-1185">Reference proteome</keyword>
<dbReference type="WBParaSite" id="Pan_g15302.t1">
    <property type="protein sequence ID" value="Pan_g15302.t1"/>
    <property type="gene ID" value="Pan_g15302"/>
</dbReference>
<feature type="compositionally biased region" description="Low complexity" evidence="1">
    <location>
        <begin position="99"/>
        <end position="108"/>
    </location>
</feature>
<sequence length="372" mass="40247">MQPRIREIPIERVPPAWTNGAPTDPGRPSDARYRPEVTIMPGAVYSPPSTLPSNRTVFPQTQKRHIRPHNFQNQQLITGDPIPRTSPSSTLSYGPTPNSSISSSASLSFRKFPTSQDSLRRRQRSPEASGSGFKTVATYGLADQPHSTASTPSGAPTRHISPQPVAASFVAEPRGTRSGSLPHSNQTSLLPSHYLRYRPAAALPVMQPEYPSPVPSSRDNNHHSHHVQAVPAEIVATGMEEDPEVAADRAEPDYHLVESGSDVQLAQRANVPAPAPRDGRPSASNGPETDILDSSCSSSDTEDDVVRNCDGESDGNAPGLKFAIERIVSLKDSFVFKPNPVPFQWPLVCACACANLIMYPAFLVFILLLISK</sequence>
<feature type="compositionally biased region" description="Polar residues" evidence="1">
    <location>
        <begin position="85"/>
        <end position="98"/>
    </location>
</feature>
<reference evidence="4" key="2">
    <citation type="submission" date="2020-10" db="UniProtKB">
        <authorList>
            <consortium name="WormBaseParasite"/>
        </authorList>
    </citation>
    <scope>IDENTIFICATION</scope>
</reference>
<feature type="region of interest" description="Disordered" evidence="1">
    <location>
        <begin position="65"/>
        <end position="133"/>
    </location>
</feature>
<feature type="compositionally biased region" description="Basic and acidic residues" evidence="1">
    <location>
        <begin position="1"/>
        <end position="10"/>
    </location>
</feature>
<evidence type="ECO:0000256" key="2">
    <source>
        <dbReference type="SAM" id="Phobius"/>
    </source>
</evidence>
<feature type="region of interest" description="Disordered" evidence="1">
    <location>
        <begin position="272"/>
        <end position="312"/>
    </location>
</feature>
<feature type="region of interest" description="Disordered" evidence="1">
    <location>
        <begin position="1"/>
        <end position="33"/>
    </location>
</feature>
<name>A0A7E4V265_PANRE</name>
<reference evidence="3" key="1">
    <citation type="journal article" date="2013" name="Genetics">
        <title>The draft genome and transcriptome of Panagrellus redivivus are shaped by the harsh demands of a free-living lifestyle.</title>
        <authorList>
            <person name="Srinivasan J."/>
            <person name="Dillman A.R."/>
            <person name="Macchietto M.G."/>
            <person name="Heikkinen L."/>
            <person name="Lakso M."/>
            <person name="Fracchia K.M."/>
            <person name="Antoshechkin I."/>
            <person name="Mortazavi A."/>
            <person name="Wong G."/>
            <person name="Sternberg P.W."/>
        </authorList>
    </citation>
    <scope>NUCLEOTIDE SEQUENCE [LARGE SCALE GENOMIC DNA]</scope>
    <source>
        <strain evidence="3">MT8872</strain>
    </source>
</reference>
<evidence type="ECO:0000313" key="3">
    <source>
        <dbReference type="Proteomes" id="UP000492821"/>
    </source>
</evidence>
<protein>
    <submittedName>
        <fullName evidence="4">Uncharacterized protein</fullName>
    </submittedName>
</protein>
<accession>A0A7E4V265</accession>
<keyword evidence="2" id="KW-1133">Transmembrane helix</keyword>
<keyword evidence="2" id="KW-0812">Transmembrane</keyword>
<keyword evidence="2" id="KW-0472">Membrane</keyword>
<evidence type="ECO:0000313" key="4">
    <source>
        <dbReference type="WBParaSite" id="Pan_g15302.t1"/>
    </source>
</evidence>
<dbReference type="Proteomes" id="UP000492821">
    <property type="component" value="Unassembled WGS sequence"/>
</dbReference>
<evidence type="ECO:0000256" key="1">
    <source>
        <dbReference type="SAM" id="MobiDB-lite"/>
    </source>
</evidence>
<proteinExistence type="predicted"/>
<feature type="transmembrane region" description="Helical" evidence="2">
    <location>
        <begin position="345"/>
        <end position="370"/>
    </location>
</feature>
<dbReference type="AlphaFoldDB" id="A0A7E4V265"/>
<organism evidence="3 4">
    <name type="scientific">Panagrellus redivivus</name>
    <name type="common">Microworm</name>
    <dbReference type="NCBI Taxonomy" id="6233"/>
    <lineage>
        <taxon>Eukaryota</taxon>
        <taxon>Metazoa</taxon>
        <taxon>Ecdysozoa</taxon>
        <taxon>Nematoda</taxon>
        <taxon>Chromadorea</taxon>
        <taxon>Rhabditida</taxon>
        <taxon>Tylenchina</taxon>
        <taxon>Panagrolaimomorpha</taxon>
        <taxon>Panagrolaimoidea</taxon>
        <taxon>Panagrolaimidae</taxon>
        <taxon>Panagrellus</taxon>
    </lineage>
</organism>